<keyword evidence="21" id="KW-0449">Lipoprotein</keyword>
<evidence type="ECO:0000256" key="9">
    <source>
        <dbReference type="ARBA" id="ARBA00022679"/>
    </source>
</evidence>
<dbReference type="GO" id="GO:0035556">
    <property type="term" value="P:intracellular signal transduction"/>
    <property type="evidence" value="ECO:0000318"/>
    <property type="project" value="GO_Central"/>
</dbReference>
<dbReference type="GO" id="GO:0005524">
    <property type="term" value="F:ATP binding"/>
    <property type="evidence" value="ECO:0007669"/>
    <property type="project" value="UniProtKB-KW"/>
</dbReference>
<dbReference type="GO" id="GO:0020002">
    <property type="term" value="C:host cell plasma membrane"/>
    <property type="evidence" value="ECO:0007669"/>
    <property type="project" value="UniProtKB-SubCell"/>
</dbReference>
<evidence type="ECO:0000256" key="18">
    <source>
        <dbReference type="ARBA" id="ARBA00023069"/>
    </source>
</evidence>
<evidence type="ECO:0000256" key="25">
    <source>
        <dbReference type="ARBA" id="ARBA00060437"/>
    </source>
</evidence>
<comment type="catalytic activity">
    <reaction evidence="24">
        <text>L-seryl-[protein] + ATP = O-phospho-L-seryl-[protein] + ADP + H(+)</text>
        <dbReference type="Rhea" id="RHEA:17989"/>
        <dbReference type="Rhea" id="RHEA-COMP:9863"/>
        <dbReference type="Rhea" id="RHEA-COMP:11604"/>
        <dbReference type="ChEBI" id="CHEBI:15378"/>
        <dbReference type="ChEBI" id="CHEBI:29999"/>
        <dbReference type="ChEBI" id="CHEBI:30616"/>
        <dbReference type="ChEBI" id="CHEBI:83421"/>
        <dbReference type="ChEBI" id="CHEBI:456216"/>
        <dbReference type="EC" id="2.7.11.1"/>
    </reaction>
</comment>
<keyword evidence="7" id="KW-1032">Host cell membrane</keyword>
<evidence type="ECO:0000256" key="1">
    <source>
        <dbReference type="ARBA" id="ARBA00001946"/>
    </source>
</evidence>
<evidence type="ECO:0000256" key="21">
    <source>
        <dbReference type="ARBA" id="ARBA00023288"/>
    </source>
</evidence>
<dbReference type="PROSITE" id="PS00018">
    <property type="entry name" value="EF_HAND_1"/>
    <property type="match status" value="3"/>
</dbReference>
<evidence type="ECO:0000256" key="4">
    <source>
        <dbReference type="ARBA" id="ARBA00004425"/>
    </source>
</evidence>
<keyword evidence="30" id="KW-1185">Reference proteome</keyword>
<dbReference type="PROSITE" id="PS00108">
    <property type="entry name" value="PROTEIN_KINASE_ST"/>
    <property type="match status" value="1"/>
</dbReference>
<evidence type="ECO:0000256" key="24">
    <source>
        <dbReference type="ARBA" id="ARBA00048679"/>
    </source>
</evidence>
<dbReference type="Gene3D" id="3.30.200.20">
    <property type="entry name" value="Phosphorylase Kinase, domain 1"/>
    <property type="match status" value="1"/>
</dbReference>
<evidence type="ECO:0000256" key="6">
    <source>
        <dbReference type="ARBA" id="ARBA00022475"/>
    </source>
</evidence>
<comment type="similarity">
    <text evidence="22">Belongs to the protein kinase superfamily. Ser/Thr protein kinase family. CDPK subfamily.</text>
</comment>
<dbReference type="OrthoDB" id="40902at2759"/>
<evidence type="ECO:0000256" key="3">
    <source>
        <dbReference type="ARBA" id="ARBA00004342"/>
    </source>
</evidence>
<dbReference type="GO" id="GO:0005516">
    <property type="term" value="F:calmodulin binding"/>
    <property type="evidence" value="ECO:0000318"/>
    <property type="project" value="GO_Central"/>
</dbReference>
<dbReference type="GO" id="GO:0005509">
    <property type="term" value="F:calcium ion binding"/>
    <property type="evidence" value="ECO:0007669"/>
    <property type="project" value="InterPro"/>
</dbReference>
<comment type="subcellular location">
    <subcellularLocation>
        <location evidence="3">Cell membrane</location>
        <topology evidence="3">Lipid-anchor</topology>
        <orientation evidence="3">Cytoplasmic side</orientation>
    </subcellularLocation>
    <subcellularLocation>
        <location evidence="2">Cell projection</location>
        <location evidence="2">Cilium</location>
        <location evidence="2">Flagellum</location>
    </subcellularLocation>
    <subcellularLocation>
        <location evidence="4">Host cell membrane</location>
        <topology evidence="4">Lipid-anchor</topology>
    </subcellularLocation>
    <subcellularLocation>
        <location evidence="25">Parasitophorous vacuole membrane</location>
        <topology evidence="25">Lipid-anchor</topology>
    </subcellularLocation>
</comment>
<dbReference type="eggNOG" id="KOG0032">
    <property type="taxonomic scope" value="Eukaryota"/>
</dbReference>
<dbReference type="InterPro" id="IPR000719">
    <property type="entry name" value="Prot_kinase_dom"/>
</dbReference>
<evidence type="ECO:0000256" key="19">
    <source>
        <dbReference type="ARBA" id="ARBA00023139"/>
    </source>
</evidence>
<keyword evidence="15" id="KW-0067">ATP-binding</keyword>
<evidence type="ECO:0000256" key="2">
    <source>
        <dbReference type="ARBA" id="ARBA00004230"/>
    </source>
</evidence>
<evidence type="ECO:0000256" key="12">
    <source>
        <dbReference type="ARBA" id="ARBA00022741"/>
    </source>
</evidence>
<keyword evidence="8" id="KW-0723">Serine/threonine-protein kinase</keyword>
<evidence type="ECO:0000256" key="23">
    <source>
        <dbReference type="ARBA" id="ARBA00047899"/>
    </source>
</evidence>
<evidence type="ECO:0000313" key="29">
    <source>
        <dbReference type="EMBL" id="CAK81360.1"/>
    </source>
</evidence>
<protein>
    <recommendedName>
        <fullName evidence="26">Calcium-dependent protein kinase 1</fullName>
        <ecNumber evidence="5">2.7.11.1</ecNumber>
    </recommendedName>
</protein>
<keyword evidence="18" id="KW-0969">Cilium</keyword>
<dbReference type="Gene3D" id="1.10.238.10">
    <property type="entry name" value="EF-hand"/>
    <property type="match status" value="2"/>
</dbReference>
<dbReference type="FunFam" id="1.10.238.10:FF:000557">
    <property type="entry name" value="Uncharacterized protein"/>
    <property type="match status" value="1"/>
</dbReference>
<keyword evidence="16" id="KW-0282">Flagellum</keyword>
<comment type="cofactor">
    <cofactor evidence="1">
        <name>Mg(2+)</name>
        <dbReference type="ChEBI" id="CHEBI:18420"/>
    </cofactor>
</comment>
<keyword evidence="10" id="KW-0519">Myristate</keyword>
<keyword evidence="11" id="KW-0677">Repeat</keyword>
<evidence type="ECO:0000256" key="10">
    <source>
        <dbReference type="ARBA" id="ARBA00022707"/>
    </source>
</evidence>
<evidence type="ECO:0000256" key="14">
    <source>
        <dbReference type="ARBA" id="ARBA00022837"/>
    </source>
</evidence>
<dbReference type="InParanoid" id="A0DE93"/>
<comment type="catalytic activity">
    <reaction evidence="23">
        <text>L-threonyl-[protein] + ATP = O-phospho-L-threonyl-[protein] + ADP + H(+)</text>
        <dbReference type="Rhea" id="RHEA:46608"/>
        <dbReference type="Rhea" id="RHEA-COMP:11060"/>
        <dbReference type="Rhea" id="RHEA-COMP:11605"/>
        <dbReference type="ChEBI" id="CHEBI:15378"/>
        <dbReference type="ChEBI" id="CHEBI:30013"/>
        <dbReference type="ChEBI" id="CHEBI:30616"/>
        <dbReference type="ChEBI" id="CHEBI:61977"/>
        <dbReference type="ChEBI" id="CHEBI:456216"/>
        <dbReference type="EC" id="2.7.11.1"/>
    </reaction>
</comment>
<dbReference type="InterPro" id="IPR011009">
    <property type="entry name" value="Kinase-like_dom_sf"/>
</dbReference>
<dbReference type="InterPro" id="IPR002048">
    <property type="entry name" value="EF_hand_dom"/>
</dbReference>
<accession>A0DE93</accession>
<evidence type="ECO:0000256" key="17">
    <source>
        <dbReference type="ARBA" id="ARBA00022870"/>
    </source>
</evidence>
<feature type="domain" description="Protein kinase" evidence="27">
    <location>
        <begin position="1"/>
        <end position="231"/>
    </location>
</feature>
<evidence type="ECO:0000256" key="5">
    <source>
        <dbReference type="ARBA" id="ARBA00012513"/>
    </source>
</evidence>
<dbReference type="GO" id="GO:0005634">
    <property type="term" value="C:nucleus"/>
    <property type="evidence" value="ECO:0000318"/>
    <property type="project" value="GO_Central"/>
</dbReference>
<evidence type="ECO:0000256" key="11">
    <source>
        <dbReference type="ARBA" id="ARBA00022737"/>
    </source>
</evidence>
<dbReference type="KEGG" id="ptm:GSPATT00016202001"/>
<dbReference type="Pfam" id="PF13499">
    <property type="entry name" value="EF-hand_7"/>
    <property type="match status" value="1"/>
</dbReference>
<dbReference type="PROSITE" id="PS50011">
    <property type="entry name" value="PROTEIN_KINASE_DOM"/>
    <property type="match status" value="1"/>
</dbReference>
<dbReference type="OMA" id="MEGEDDC"/>
<dbReference type="CDD" id="cd05117">
    <property type="entry name" value="STKc_CAMK"/>
    <property type="match status" value="1"/>
</dbReference>
<dbReference type="GeneID" id="5034542"/>
<feature type="domain" description="EF-hand" evidence="28">
    <location>
        <begin position="273"/>
        <end position="308"/>
    </location>
</feature>
<dbReference type="RefSeq" id="XP_001448757.1">
    <property type="nucleotide sequence ID" value="XM_001448720.1"/>
</dbReference>
<evidence type="ECO:0000259" key="27">
    <source>
        <dbReference type="PROSITE" id="PS50011"/>
    </source>
</evidence>
<dbReference type="Pfam" id="PF00069">
    <property type="entry name" value="Pkinase"/>
    <property type="match status" value="1"/>
</dbReference>
<keyword evidence="6" id="KW-1003">Cell membrane</keyword>
<organism evidence="29 30">
    <name type="scientific">Paramecium tetraurelia</name>
    <dbReference type="NCBI Taxonomy" id="5888"/>
    <lineage>
        <taxon>Eukaryota</taxon>
        <taxon>Sar</taxon>
        <taxon>Alveolata</taxon>
        <taxon>Ciliophora</taxon>
        <taxon>Intramacronucleata</taxon>
        <taxon>Oligohymenophorea</taxon>
        <taxon>Peniculida</taxon>
        <taxon>Parameciidae</taxon>
        <taxon>Paramecium</taxon>
    </lineage>
</organism>
<feature type="domain" description="EF-hand" evidence="28">
    <location>
        <begin position="317"/>
        <end position="352"/>
    </location>
</feature>
<dbReference type="SMART" id="SM00054">
    <property type="entry name" value="EFh"/>
    <property type="match status" value="3"/>
</dbReference>
<evidence type="ECO:0000313" key="30">
    <source>
        <dbReference type="Proteomes" id="UP000000600"/>
    </source>
</evidence>
<dbReference type="EMBL" id="CT868396">
    <property type="protein sequence ID" value="CAK81360.1"/>
    <property type="molecule type" value="Genomic_DNA"/>
</dbReference>
<keyword evidence="14" id="KW-0106">Calcium</keyword>
<dbReference type="GO" id="GO:0005737">
    <property type="term" value="C:cytoplasm"/>
    <property type="evidence" value="ECO:0000318"/>
    <property type="project" value="GO_Central"/>
</dbReference>
<dbReference type="CDD" id="cd00051">
    <property type="entry name" value="EFh"/>
    <property type="match status" value="2"/>
</dbReference>
<dbReference type="Gene3D" id="1.10.510.10">
    <property type="entry name" value="Transferase(Phosphotransferase) domain 1"/>
    <property type="match status" value="1"/>
</dbReference>
<evidence type="ECO:0000256" key="7">
    <source>
        <dbReference type="ARBA" id="ARBA00022511"/>
    </source>
</evidence>
<dbReference type="PANTHER" id="PTHR24349">
    <property type="entry name" value="SERINE/THREONINE-PROTEIN KINASE"/>
    <property type="match status" value="1"/>
</dbReference>
<keyword evidence="9" id="KW-0808">Transferase</keyword>
<dbReference type="GO" id="GO:0009931">
    <property type="term" value="F:calcium-dependent protein serine/threonine kinase activity"/>
    <property type="evidence" value="ECO:0000318"/>
    <property type="project" value="GO_Central"/>
</dbReference>
<evidence type="ECO:0000256" key="20">
    <source>
        <dbReference type="ARBA" id="ARBA00023273"/>
    </source>
</evidence>
<evidence type="ECO:0000259" key="28">
    <source>
        <dbReference type="PROSITE" id="PS50222"/>
    </source>
</evidence>
<dbReference type="GO" id="GO:0005886">
    <property type="term" value="C:plasma membrane"/>
    <property type="evidence" value="ECO:0007669"/>
    <property type="project" value="UniProtKB-SubCell"/>
</dbReference>
<dbReference type="EC" id="2.7.11.1" evidence="5"/>
<evidence type="ECO:0000256" key="22">
    <source>
        <dbReference type="ARBA" id="ARBA00024334"/>
    </source>
</evidence>
<evidence type="ECO:0000256" key="26">
    <source>
        <dbReference type="ARBA" id="ARBA00068067"/>
    </source>
</evidence>
<dbReference type="InterPro" id="IPR018247">
    <property type="entry name" value="EF_Hand_1_Ca_BS"/>
</dbReference>
<dbReference type="SUPFAM" id="SSF56112">
    <property type="entry name" value="Protein kinase-like (PK-like)"/>
    <property type="match status" value="1"/>
</dbReference>
<dbReference type="AlphaFoldDB" id="A0DE93"/>
<keyword evidence="19" id="KW-0564">Palmitate</keyword>
<dbReference type="InterPro" id="IPR050205">
    <property type="entry name" value="CDPK_Ser/Thr_kinases"/>
</dbReference>
<gene>
    <name evidence="29" type="ORF">GSPATT00016202001</name>
</gene>
<dbReference type="Pfam" id="PF00036">
    <property type="entry name" value="EF-hand_1"/>
    <property type="match status" value="1"/>
</dbReference>
<feature type="domain" description="EF-hand" evidence="28">
    <location>
        <begin position="353"/>
        <end position="388"/>
    </location>
</feature>
<keyword evidence="13" id="KW-0418">Kinase</keyword>
<dbReference type="HOGENOM" id="CLU_000288_37_4_1"/>
<evidence type="ECO:0000256" key="8">
    <source>
        <dbReference type="ARBA" id="ARBA00022527"/>
    </source>
</evidence>
<dbReference type="GO" id="GO:0004683">
    <property type="term" value="F:calcium/calmodulin-dependent protein kinase activity"/>
    <property type="evidence" value="ECO:0000318"/>
    <property type="project" value="GO_Central"/>
</dbReference>
<dbReference type="InterPro" id="IPR011992">
    <property type="entry name" value="EF-hand-dom_pair"/>
</dbReference>
<dbReference type="GO" id="GO:0020005">
    <property type="term" value="C:symbiont-containing vacuole membrane"/>
    <property type="evidence" value="ECO:0007669"/>
    <property type="project" value="UniProtKB-SubCell"/>
</dbReference>
<dbReference type="FunFam" id="1.10.510.10:FF:000398">
    <property type="entry name" value="Calcium-dependent protein kinase 1"/>
    <property type="match status" value="1"/>
</dbReference>
<keyword evidence="17" id="KW-0472">Membrane</keyword>
<dbReference type="Proteomes" id="UP000000600">
    <property type="component" value="Unassembled WGS sequence"/>
</dbReference>
<keyword evidence="17" id="KW-1043">Host membrane</keyword>
<dbReference type="SMART" id="SM00220">
    <property type="entry name" value="S_TKc"/>
    <property type="match status" value="1"/>
</dbReference>
<keyword evidence="12" id="KW-0547">Nucleotide-binding</keyword>
<evidence type="ECO:0000256" key="13">
    <source>
        <dbReference type="ARBA" id="ARBA00022777"/>
    </source>
</evidence>
<dbReference type="SUPFAM" id="SSF47473">
    <property type="entry name" value="EF-hand"/>
    <property type="match status" value="1"/>
</dbReference>
<dbReference type="InterPro" id="IPR008271">
    <property type="entry name" value="Ser/Thr_kinase_AS"/>
</dbReference>
<evidence type="ECO:0000256" key="15">
    <source>
        <dbReference type="ARBA" id="ARBA00022840"/>
    </source>
</evidence>
<dbReference type="GO" id="GO:0031514">
    <property type="term" value="C:motile cilium"/>
    <property type="evidence" value="ECO:0007669"/>
    <property type="project" value="UniProtKB-SubCell"/>
</dbReference>
<keyword evidence="20" id="KW-0966">Cell projection</keyword>
<name>A0DE93_PARTE</name>
<dbReference type="PROSITE" id="PS50222">
    <property type="entry name" value="EF_HAND_2"/>
    <property type="match status" value="3"/>
</dbReference>
<reference evidence="29 30" key="1">
    <citation type="journal article" date="2006" name="Nature">
        <title>Global trends of whole-genome duplications revealed by the ciliate Paramecium tetraurelia.</title>
        <authorList>
            <consortium name="Genoscope"/>
            <person name="Aury J.-M."/>
            <person name="Jaillon O."/>
            <person name="Duret L."/>
            <person name="Noel B."/>
            <person name="Jubin C."/>
            <person name="Porcel B.M."/>
            <person name="Segurens B."/>
            <person name="Daubin V."/>
            <person name="Anthouard V."/>
            <person name="Aiach N."/>
            <person name="Arnaiz O."/>
            <person name="Billaut A."/>
            <person name="Beisson J."/>
            <person name="Blanc I."/>
            <person name="Bouhouche K."/>
            <person name="Camara F."/>
            <person name="Duharcourt S."/>
            <person name="Guigo R."/>
            <person name="Gogendeau D."/>
            <person name="Katinka M."/>
            <person name="Keller A.-M."/>
            <person name="Kissmehl R."/>
            <person name="Klotz C."/>
            <person name="Koll F."/>
            <person name="Le Moue A."/>
            <person name="Lepere C."/>
            <person name="Malinsky S."/>
            <person name="Nowacki M."/>
            <person name="Nowak J.K."/>
            <person name="Plattner H."/>
            <person name="Poulain J."/>
            <person name="Ruiz F."/>
            <person name="Serrano V."/>
            <person name="Zagulski M."/>
            <person name="Dessen P."/>
            <person name="Betermier M."/>
            <person name="Weissenbach J."/>
            <person name="Scarpelli C."/>
            <person name="Schachter V."/>
            <person name="Sperling L."/>
            <person name="Meyer E."/>
            <person name="Cohen J."/>
            <person name="Wincker P."/>
        </authorList>
    </citation>
    <scope>NUCLEOTIDE SEQUENCE [LARGE SCALE GENOMIC DNA]</scope>
    <source>
        <strain evidence="29 30">Stock d4-2</strain>
    </source>
</reference>
<proteinExistence type="inferred from homology"/>
<evidence type="ECO:0000256" key="16">
    <source>
        <dbReference type="ARBA" id="ARBA00022846"/>
    </source>
</evidence>
<sequence length="408" mass="47689">MKQVRKENAGQQFQENEKNTLLEANILKELDHPNIFKLHELFQDEKNYYLITEYLEGEELFDKITNLKHLTEKMAADYMRQILGAVVHCHEKKIVHRDLKPENIIFSSKKPNSNLKIIDFGSSCKIENNQFLTKKCGVPYFIAPEILKRNYNEKCDVWSCGVILYIMLCGYPPFGGEYKEILQKVEIGKYEFDYEDWDTISNDAKNLINKMLTMDFTKRISAQEALNDPWIQKNAPIAPCKLEAIKNLNSFFCKNKVRAALMQFISTNLMTNEEKEVLLQEFRKIDKDGNGQINKEDLILGKHKIIIVYMQQYNDIKANQMVDQIFEKLDTNKSGIVDYTEFITAAVDEEKLLNKFRLRQAFSMFDLNGDGYINEDDFKEFSGGNNENFWNELLALCDSNGRWLDFLK</sequence>